<dbReference type="OrthoDB" id="2111604at2"/>
<dbReference type="Gene3D" id="2.170.120.30">
    <property type="match status" value="2"/>
</dbReference>
<dbReference type="EMBL" id="AP019368">
    <property type="protein sequence ID" value="BBH52324.1"/>
    <property type="molecule type" value="Genomic_DNA"/>
</dbReference>
<sequence length="320" mass="35768">MPSGNQEQSSIFKLIFKMVINNFWLKVISVVFAIVLFSIVRTDKDMSFEKVAKIKLITAPSMIILGSSERTLDVTIKQQNSLFSVSPTDTELTGEIDILSETPGRVRVKVTKESFPNLPKHYAIFIDRPFIDVDIDKLQEKVIPVQAVLKGEPQPGLTIEKVTVLPSQIKVTGARQELARTQSLFTIPIIIEGIKSTLSTEANVELEDNSSLNALEKNVKVTVTLSPRKYNRIFRAVPIEFTGASKNIISKLQIRPRVVDIEVSGEKDILKNLDPSDVRVILDTADLETGWQDKRVILKIPDNVTLVKMNPDTISVHLNP</sequence>
<feature type="transmembrane region" description="Helical" evidence="1">
    <location>
        <begin position="23"/>
        <end position="40"/>
    </location>
</feature>
<name>A0A4P2VK98_FLUSA</name>
<dbReference type="KEGG" id="sbf:JCM31447_07650"/>
<dbReference type="PANTHER" id="PTHR37804:SF1">
    <property type="entry name" value="CDAA REGULATORY PROTEIN CDAR"/>
    <property type="match status" value="1"/>
</dbReference>
<gene>
    <name evidence="2" type="ORF">JCM31447_07650</name>
</gene>
<evidence type="ECO:0000313" key="3">
    <source>
        <dbReference type="Proteomes" id="UP000291236"/>
    </source>
</evidence>
<organism evidence="2 3">
    <name type="scientific">Fluviispira sanaruensis</name>
    <dbReference type="NCBI Taxonomy" id="2493639"/>
    <lineage>
        <taxon>Bacteria</taxon>
        <taxon>Pseudomonadati</taxon>
        <taxon>Bdellovibrionota</taxon>
        <taxon>Oligoflexia</taxon>
        <taxon>Silvanigrellales</taxon>
        <taxon>Silvanigrellaceae</taxon>
        <taxon>Fluviispira</taxon>
    </lineage>
</organism>
<keyword evidence="1" id="KW-1133">Transmembrane helix</keyword>
<evidence type="ECO:0000256" key="1">
    <source>
        <dbReference type="SAM" id="Phobius"/>
    </source>
</evidence>
<dbReference type="Gene3D" id="2.170.120.40">
    <property type="entry name" value="YbbR-like domain"/>
    <property type="match status" value="1"/>
</dbReference>
<dbReference type="InterPro" id="IPR053154">
    <property type="entry name" value="c-di-AMP_regulator"/>
</dbReference>
<dbReference type="PANTHER" id="PTHR37804">
    <property type="entry name" value="CDAA REGULATORY PROTEIN CDAR"/>
    <property type="match status" value="1"/>
</dbReference>
<dbReference type="RefSeq" id="WP_130606717.1">
    <property type="nucleotide sequence ID" value="NZ_AP019368.1"/>
</dbReference>
<dbReference type="Proteomes" id="UP000291236">
    <property type="component" value="Chromosome"/>
</dbReference>
<dbReference type="InterPro" id="IPR012505">
    <property type="entry name" value="YbbR"/>
</dbReference>
<accession>A0A4P2VK98</accession>
<protein>
    <recommendedName>
        <fullName evidence="4">YbbR-like domain-containing protein</fullName>
    </recommendedName>
</protein>
<proteinExistence type="predicted"/>
<evidence type="ECO:0000313" key="2">
    <source>
        <dbReference type="EMBL" id="BBH52324.1"/>
    </source>
</evidence>
<dbReference type="Pfam" id="PF07949">
    <property type="entry name" value="YbbR"/>
    <property type="match status" value="1"/>
</dbReference>
<keyword evidence="1" id="KW-0472">Membrane</keyword>
<dbReference type="AlphaFoldDB" id="A0A4P2VK98"/>
<reference evidence="2 3" key="1">
    <citation type="submission" date="2018-12" db="EMBL/GenBank/DDBJ databases">
        <title>Rubrispira sanarue gen. nov., sp., nov., a member of the order Silvanigrellales, isolated from a brackish lake in Hamamatsu Japan.</title>
        <authorList>
            <person name="Maejima Y."/>
            <person name="Iino T."/>
            <person name="Muraguchi Y."/>
            <person name="Fukuda K."/>
            <person name="Nojiri H."/>
            <person name="Ohkuma M."/>
            <person name="Moriuchi R."/>
            <person name="Dohra H."/>
            <person name="Kimbara K."/>
            <person name="Shintani M."/>
        </authorList>
    </citation>
    <scope>NUCLEOTIDE SEQUENCE [LARGE SCALE GENOMIC DNA]</scope>
    <source>
        <strain evidence="2 3">RF1110005</strain>
    </source>
</reference>
<keyword evidence="1" id="KW-0812">Transmembrane</keyword>
<keyword evidence="3" id="KW-1185">Reference proteome</keyword>
<evidence type="ECO:0008006" key="4">
    <source>
        <dbReference type="Google" id="ProtNLM"/>
    </source>
</evidence>